<accession>A0A6J4MEU1</accession>
<reference evidence="2" key="1">
    <citation type="submission" date="2020-02" db="EMBL/GenBank/DDBJ databases">
        <authorList>
            <person name="Meier V. D."/>
        </authorList>
    </citation>
    <scope>NUCLEOTIDE SEQUENCE</scope>
    <source>
        <strain evidence="2">AVDCRST_MAG29</strain>
    </source>
</reference>
<sequence>MSKLRRLIALLGLAGLLLTALALPAAGRGPKKQEEWNTVAKRDLRVALHCQPGALRPHTTPVLLVSGTAVDGSELWTTGFQDALAAAGHKSCYLDFPEHALGDMQVSAEYVAYAIRRMSRGNSRQIGVYGWSQGGVLPRLALTIWPDLRHEVTDVVALAGPQHGSLAGLPCGSFPCKPALWQRSVGSNLLHALNSQGDETPGPTDWTTVRTASDDTVIPVDTAVLEGATNILVQDVCPRRRTTHAQIPFDSVSFAVLLDALKNPGPADPNRLPGGVCNDLVAPGLDAAQVDADFAALLPTIINRFVGQEVASVPAEPPVRRFAR</sequence>
<dbReference type="PANTHER" id="PTHR37574:SF1">
    <property type="entry name" value="LIPASE B"/>
    <property type="match status" value="1"/>
</dbReference>
<dbReference type="PANTHER" id="PTHR37574">
    <property type="entry name" value="LIPASE B"/>
    <property type="match status" value="1"/>
</dbReference>
<dbReference type="SUPFAM" id="SSF53474">
    <property type="entry name" value="alpha/beta-Hydrolases"/>
    <property type="match status" value="1"/>
</dbReference>
<evidence type="ECO:0000313" key="2">
    <source>
        <dbReference type="EMBL" id="CAA9356050.1"/>
    </source>
</evidence>
<name>A0A6J4MEU1_9ACTN</name>
<protein>
    <submittedName>
        <fullName evidence="2">Uncharacterized protein</fullName>
    </submittedName>
</protein>
<organism evidence="2">
    <name type="scientific">uncultured Nocardioidaceae bacterium</name>
    <dbReference type="NCBI Taxonomy" id="253824"/>
    <lineage>
        <taxon>Bacteria</taxon>
        <taxon>Bacillati</taxon>
        <taxon>Actinomycetota</taxon>
        <taxon>Actinomycetes</taxon>
        <taxon>Propionibacteriales</taxon>
        <taxon>Nocardioidaceae</taxon>
        <taxon>environmental samples</taxon>
    </lineage>
</organism>
<dbReference type="Gene3D" id="3.40.50.1820">
    <property type="entry name" value="alpha/beta hydrolase"/>
    <property type="match status" value="1"/>
</dbReference>
<proteinExistence type="predicted"/>
<feature type="chain" id="PRO_5038809127" evidence="1">
    <location>
        <begin position="26"/>
        <end position="324"/>
    </location>
</feature>
<dbReference type="InterPro" id="IPR053228">
    <property type="entry name" value="Stereospecific_Lipase"/>
</dbReference>
<feature type="signal peptide" evidence="1">
    <location>
        <begin position="1"/>
        <end position="25"/>
    </location>
</feature>
<dbReference type="EMBL" id="CADCUG010000149">
    <property type="protein sequence ID" value="CAA9356050.1"/>
    <property type="molecule type" value="Genomic_DNA"/>
</dbReference>
<evidence type="ECO:0000256" key="1">
    <source>
        <dbReference type="SAM" id="SignalP"/>
    </source>
</evidence>
<keyword evidence="1" id="KW-0732">Signal</keyword>
<dbReference type="InterPro" id="IPR029058">
    <property type="entry name" value="AB_hydrolase_fold"/>
</dbReference>
<gene>
    <name evidence="2" type="ORF">AVDCRST_MAG29-2589</name>
</gene>
<dbReference type="AlphaFoldDB" id="A0A6J4MEU1"/>